<evidence type="ECO:0000313" key="2">
    <source>
        <dbReference type="Proteomes" id="UP000199513"/>
    </source>
</evidence>
<dbReference type="Proteomes" id="UP000199513">
    <property type="component" value="Unassembled WGS sequence"/>
</dbReference>
<gene>
    <name evidence="1" type="ORF">SAMN04488541_1005130</name>
</gene>
<accession>A0A1I2CS37</accession>
<organism evidence="1 2">
    <name type="scientific">Thermoflexibacter ruber</name>
    <dbReference type="NCBI Taxonomy" id="1003"/>
    <lineage>
        <taxon>Bacteria</taxon>
        <taxon>Pseudomonadati</taxon>
        <taxon>Bacteroidota</taxon>
        <taxon>Cytophagia</taxon>
        <taxon>Cytophagales</taxon>
        <taxon>Thermoflexibacteraceae</taxon>
        <taxon>Thermoflexibacter</taxon>
    </lineage>
</organism>
<dbReference type="RefSeq" id="WP_091540662.1">
    <property type="nucleotide sequence ID" value="NZ_FONY01000005.1"/>
</dbReference>
<name>A0A1I2CS37_9BACT</name>
<evidence type="ECO:0000313" key="1">
    <source>
        <dbReference type="EMBL" id="SFE71116.1"/>
    </source>
</evidence>
<proteinExistence type="predicted"/>
<dbReference type="AlphaFoldDB" id="A0A1I2CS37"/>
<reference evidence="1 2" key="1">
    <citation type="submission" date="2016-10" db="EMBL/GenBank/DDBJ databases">
        <authorList>
            <person name="de Groot N.N."/>
        </authorList>
    </citation>
    <scope>NUCLEOTIDE SEQUENCE [LARGE SCALE GENOMIC DNA]</scope>
    <source>
        <strain>GEY</strain>
        <strain evidence="2">DSM 9560</strain>
    </source>
</reference>
<dbReference type="STRING" id="1003.SAMN04488541_1005130"/>
<sequence>METKKRVWISYDLGVIGDYESLYQWFDEQGAKECGLNIATFEVEVEEEKLIDYLRSNMKKE</sequence>
<keyword evidence="2" id="KW-1185">Reference proteome</keyword>
<protein>
    <submittedName>
        <fullName evidence="1">Uncharacterized protein</fullName>
    </submittedName>
</protein>
<dbReference type="OrthoDB" id="5519736at2"/>
<dbReference type="EMBL" id="FONY01000005">
    <property type="protein sequence ID" value="SFE71116.1"/>
    <property type="molecule type" value="Genomic_DNA"/>
</dbReference>